<name>A0ABT5KH75_9BURK</name>
<dbReference type="Proteomes" id="UP001221189">
    <property type="component" value="Unassembled WGS sequence"/>
</dbReference>
<dbReference type="InterPro" id="IPR045617">
    <property type="entry name" value="DUF6445"/>
</dbReference>
<dbReference type="Pfam" id="PF20043">
    <property type="entry name" value="DUF6445"/>
    <property type="match status" value="1"/>
</dbReference>
<evidence type="ECO:0000313" key="1">
    <source>
        <dbReference type="EMBL" id="MDC8773277.1"/>
    </source>
</evidence>
<keyword evidence="2" id="KW-1185">Reference proteome</keyword>
<gene>
    <name evidence="1" type="ORF">PRZ03_16940</name>
</gene>
<dbReference type="RefSeq" id="WP_273601443.1">
    <property type="nucleotide sequence ID" value="NZ_JAQQXT010000011.1"/>
</dbReference>
<sequence length="235" mass="26288">MINKISVRMPPDIQSVTVGGHQVVFIDDFLTEPELMLAAASGSKFLPCPGFDQKKGYPGIRATAPAEYSNALVELVDPLIKMNFQVPEHLDLRKSECEFSLTTVAPDGLGMMQRTPHFDSVSPHHMAVLLYLCGPEHGGTGFYRHVATGIQRVTPENCRHYSDVYCEELREADPSPRYFDDSDQRFTFLGMMPARFNRLVLYPGSLLHSACINPSIGICDDPRKGRLTVNTFFDF</sequence>
<reference evidence="1 2" key="1">
    <citation type="submission" date="2022-10" db="EMBL/GenBank/DDBJ databases">
        <title>Paucibacter sp. hw1 Genome sequencing.</title>
        <authorList>
            <person name="Park S."/>
        </authorList>
    </citation>
    <scope>NUCLEOTIDE SEQUENCE [LARGE SCALE GENOMIC DNA]</scope>
    <source>
        <strain evidence="2">hw1</strain>
    </source>
</reference>
<comment type="caution">
    <text evidence="1">The sequence shown here is derived from an EMBL/GenBank/DDBJ whole genome shotgun (WGS) entry which is preliminary data.</text>
</comment>
<organism evidence="1 2">
    <name type="scientific">Roseateles albus</name>
    <dbReference type="NCBI Taxonomy" id="2987525"/>
    <lineage>
        <taxon>Bacteria</taxon>
        <taxon>Pseudomonadati</taxon>
        <taxon>Pseudomonadota</taxon>
        <taxon>Betaproteobacteria</taxon>
        <taxon>Burkholderiales</taxon>
        <taxon>Sphaerotilaceae</taxon>
        <taxon>Roseateles</taxon>
    </lineage>
</organism>
<protein>
    <submittedName>
        <fullName evidence="1">DUF6445 family protein</fullName>
    </submittedName>
</protein>
<evidence type="ECO:0000313" key="2">
    <source>
        <dbReference type="Proteomes" id="UP001221189"/>
    </source>
</evidence>
<proteinExistence type="predicted"/>
<accession>A0ABT5KH75</accession>
<dbReference type="EMBL" id="JAQQXT010000011">
    <property type="protein sequence ID" value="MDC8773277.1"/>
    <property type="molecule type" value="Genomic_DNA"/>
</dbReference>